<dbReference type="KEGG" id="slw:BRW62_09570"/>
<name>A0A2D2Q3F1_PARLV</name>
<evidence type="ECO:0008006" key="3">
    <source>
        <dbReference type="Google" id="ProtNLM"/>
    </source>
</evidence>
<gene>
    <name evidence="1" type="ORF">BRW62_09570</name>
</gene>
<proteinExistence type="predicted"/>
<reference evidence="1 2" key="1">
    <citation type="submission" date="2016-11" db="EMBL/GenBank/DDBJ databases">
        <title>Complete genome sequence of thermophilic cyanobacteria strain Synechococcus sp. PCC6715.</title>
        <authorList>
            <person name="Tang J."/>
            <person name="Daroch M."/>
            <person name="Liang Y."/>
            <person name="Jiang D."/>
            <person name="Shah M."/>
        </authorList>
    </citation>
    <scope>NUCLEOTIDE SEQUENCE [LARGE SCALE GENOMIC DNA]</scope>
    <source>
        <strain evidence="1 2">PCC 6715</strain>
    </source>
</reference>
<dbReference type="PANTHER" id="PTHR37029:SF1">
    <property type="entry name" value="SSR1768 PROTEIN"/>
    <property type="match status" value="1"/>
</dbReference>
<evidence type="ECO:0000313" key="1">
    <source>
        <dbReference type="EMBL" id="ATS18949.1"/>
    </source>
</evidence>
<reference evidence="2" key="2">
    <citation type="journal article" date="2022" name="Front. Microbiol.">
        <title>Comparative Genomic Analysis Revealed Distinct Molecular Components and Organization of CO2-Concentrating Mechanism in Thermophilic Cyanobacteria.</title>
        <authorList>
            <person name="Tang J."/>
            <person name="Zhou H."/>
            <person name="Yao D."/>
            <person name="Riaz S."/>
            <person name="You D."/>
            <person name="Klepacz-Smolka A."/>
            <person name="Daroch M."/>
        </authorList>
    </citation>
    <scope>NUCLEOTIDE SEQUENCE [LARGE SCALE GENOMIC DNA]</scope>
    <source>
        <strain evidence="2">PCC 6715</strain>
    </source>
</reference>
<dbReference type="AlphaFoldDB" id="A0A2D2Q3F1"/>
<evidence type="ECO:0000313" key="2">
    <source>
        <dbReference type="Proteomes" id="UP000231057"/>
    </source>
</evidence>
<sequence length="66" mass="7463">MKVTVHKDDDALYLRLDDTPIIESEEVSDGIILDYNAEGKVIGIEVLYISQRSPNSWQQILLETTA</sequence>
<dbReference type="EMBL" id="CP018092">
    <property type="protein sequence ID" value="ATS18949.1"/>
    <property type="molecule type" value="Genomic_DNA"/>
</dbReference>
<dbReference type="RefSeq" id="WP_099799288.1">
    <property type="nucleotide sequence ID" value="NZ_CP018092.1"/>
</dbReference>
<dbReference type="Proteomes" id="UP000231057">
    <property type="component" value="Chromosome"/>
</dbReference>
<accession>A0A2D2Q3F1</accession>
<organism evidence="1 2">
    <name type="scientific">Parathermosynechococcus lividus PCC 6715</name>
    <dbReference type="NCBI Taxonomy" id="1917166"/>
    <lineage>
        <taxon>Bacteria</taxon>
        <taxon>Bacillati</taxon>
        <taxon>Cyanobacteriota</taxon>
        <taxon>Cyanophyceae</taxon>
        <taxon>Acaryochloridales</taxon>
        <taxon>Thermosynechococcaceae</taxon>
        <taxon>Parathermosynechococcus</taxon>
    </lineage>
</organism>
<dbReference type="InterPro" id="IPR019270">
    <property type="entry name" value="DUF2283"/>
</dbReference>
<keyword evidence="2" id="KW-1185">Reference proteome</keyword>
<dbReference type="OrthoDB" id="9799670at2"/>
<dbReference type="Pfam" id="PF10049">
    <property type="entry name" value="DUF2283"/>
    <property type="match status" value="1"/>
</dbReference>
<protein>
    <recommendedName>
        <fullName evidence="3">DUF2283 domain-containing protein</fullName>
    </recommendedName>
</protein>
<dbReference type="PANTHER" id="PTHR37029">
    <property type="entry name" value="SSR1768 PROTEIN"/>
    <property type="match status" value="1"/>
</dbReference>